<dbReference type="InterPro" id="IPR002933">
    <property type="entry name" value="Peptidase_M20"/>
</dbReference>
<evidence type="ECO:0000313" key="5">
    <source>
        <dbReference type="Proteomes" id="UP000244940"/>
    </source>
</evidence>
<comment type="caution">
    <text evidence="4">The sequence shown here is derived from an EMBL/GenBank/DDBJ whole genome shotgun (WGS) entry which is preliminary data.</text>
</comment>
<dbReference type="RefSeq" id="WP_109533919.1">
    <property type="nucleotide sequence ID" value="NZ_QEYD01000008.1"/>
</dbReference>
<sequence length="391" mass="41763">MPALNRIADYAPEMTAWRRHLHQHPETRFECHRTAAFIAARLRDFGITEIHEGIAQSGIVAIIEGQGAGPTIGLRADIDALPITEETGLPHASEVAGKMHACGHDGHTTMLLGAARYLAETRNFSGRVALIFQPAEEWGGGAEVMVKEGIMERFGITRVFALHNAPGVPEGRFEGAPGPIMAAVDTLWVTVTGQGGHGAHPEECADPVAAIVQMVNGLQTIVSRNRKGTDALVISVTQIHTGTADNIIPETGWFCATIRTYDKAVQTMVETRCHEMLSGIAAAMGVRAEITFERGYPATVNHAGDFDFALGVAAEIGSGAGECEPTMGAEDFAYMLEARPGAYLFLGQGDGAGLHHPRYDFNDAIAPIGASYFARLVERAQPRVAESDKAA</sequence>
<evidence type="ECO:0000256" key="1">
    <source>
        <dbReference type="ARBA" id="ARBA00022801"/>
    </source>
</evidence>
<dbReference type="InterPro" id="IPR017439">
    <property type="entry name" value="Amidohydrolase"/>
</dbReference>
<dbReference type="SUPFAM" id="SSF53187">
    <property type="entry name" value="Zn-dependent exopeptidases"/>
    <property type="match status" value="1"/>
</dbReference>
<feature type="binding site" evidence="2">
    <location>
        <position position="355"/>
    </location>
    <ligand>
        <name>Mn(2+)</name>
        <dbReference type="ChEBI" id="CHEBI:29035"/>
        <label>2</label>
    </ligand>
</feature>
<dbReference type="Proteomes" id="UP000244940">
    <property type="component" value="Unassembled WGS sequence"/>
</dbReference>
<feature type="binding site" evidence="2">
    <location>
        <position position="102"/>
    </location>
    <ligand>
        <name>Mn(2+)</name>
        <dbReference type="ChEBI" id="CHEBI:29035"/>
        <label>2</label>
    </ligand>
</feature>
<dbReference type="InterPro" id="IPR036264">
    <property type="entry name" value="Bact_exopeptidase_dim_dom"/>
</dbReference>
<evidence type="ECO:0000256" key="2">
    <source>
        <dbReference type="PIRSR" id="PIRSR005962-1"/>
    </source>
</evidence>
<dbReference type="InterPro" id="IPR011650">
    <property type="entry name" value="Peptidase_M20_dimer"/>
</dbReference>
<dbReference type="NCBIfam" id="TIGR01891">
    <property type="entry name" value="amidohydrolases"/>
    <property type="match status" value="1"/>
</dbReference>
<proteinExistence type="predicted"/>
<feature type="domain" description="Peptidase M20 dimerisation" evidence="3">
    <location>
        <begin position="186"/>
        <end position="278"/>
    </location>
</feature>
<dbReference type="AlphaFoldDB" id="A0A2U2C7U0"/>
<name>A0A2U2C7U0_9RHOB</name>
<dbReference type="OrthoDB" id="9777385at2"/>
<keyword evidence="2" id="KW-0464">Manganese</keyword>
<dbReference type="GO" id="GO:0019877">
    <property type="term" value="P:diaminopimelate biosynthetic process"/>
    <property type="evidence" value="ECO:0007669"/>
    <property type="project" value="UniProtKB-ARBA"/>
</dbReference>
<dbReference type="PANTHER" id="PTHR11014">
    <property type="entry name" value="PEPTIDASE M20 FAMILY MEMBER"/>
    <property type="match status" value="1"/>
</dbReference>
<gene>
    <name evidence="4" type="ORF">C4N9_13775</name>
</gene>
<dbReference type="Pfam" id="PF07687">
    <property type="entry name" value="M20_dimer"/>
    <property type="match status" value="1"/>
</dbReference>
<dbReference type="Gene3D" id="3.30.70.360">
    <property type="match status" value="1"/>
</dbReference>
<feature type="binding site" evidence="2">
    <location>
        <position position="104"/>
    </location>
    <ligand>
        <name>Mn(2+)</name>
        <dbReference type="ChEBI" id="CHEBI:29035"/>
        <label>2</label>
    </ligand>
</feature>
<dbReference type="PIRSF" id="PIRSF005962">
    <property type="entry name" value="Pept_M20D_amidohydro"/>
    <property type="match status" value="1"/>
</dbReference>
<dbReference type="GO" id="GO:0046872">
    <property type="term" value="F:metal ion binding"/>
    <property type="evidence" value="ECO:0007669"/>
    <property type="project" value="UniProtKB-KW"/>
</dbReference>
<keyword evidence="2" id="KW-0479">Metal-binding</keyword>
<keyword evidence="1 4" id="KW-0378">Hydrolase</keyword>
<reference evidence="4 5" key="1">
    <citation type="submission" date="2018-05" db="EMBL/GenBank/DDBJ databases">
        <title>Pararhodobacter marina sp. nov., isolated from deep-sea water of the Indian Ocean.</title>
        <authorList>
            <person name="Lai Q.Sr."/>
            <person name="Liu X."/>
            <person name="Shao Z."/>
        </authorList>
    </citation>
    <scope>NUCLEOTIDE SEQUENCE [LARGE SCALE GENOMIC DNA]</scope>
    <source>
        <strain evidence="4 5">CIC4N-9</strain>
    </source>
</reference>
<dbReference type="EMBL" id="QEYD01000008">
    <property type="protein sequence ID" value="PWE27922.1"/>
    <property type="molecule type" value="Genomic_DNA"/>
</dbReference>
<evidence type="ECO:0000259" key="3">
    <source>
        <dbReference type="Pfam" id="PF07687"/>
    </source>
</evidence>
<feature type="binding site" evidence="2">
    <location>
        <position position="163"/>
    </location>
    <ligand>
        <name>Mn(2+)</name>
        <dbReference type="ChEBI" id="CHEBI:29035"/>
        <label>2</label>
    </ligand>
</feature>
<dbReference type="SUPFAM" id="SSF55031">
    <property type="entry name" value="Bacterial exopeptidase dimerisation domain"/>
    <property type="match status" value="1"/>
</dbReference>
<organism evidence="4 5">
    <name type="scientific">Pararhodobacter marinus</name>
    <dbReference type="NCBI Taxonomy" id="2184063"/>
    <lineage>
        <taxon>Bacteria</taxon>
        <taxon>Pseudomonadati</taxon>
        <taxon>Pseudomonadota</taxon>
        <taxon>Alphaproteobacteria</taxon>
        <taxon>Rhodobacterales</taxon>
        <taxon>Paracoccaceae</taxon>
        <taxon>Pararhodobacter</taxon>
    </lineage>
</organism>
<dbReference type="PANTHER" id="PTHR11014:SF63">
    <property type="entry name" value="METALLOPEPTIDASE, PUTATIVE (AFU_ORTHOLOGUE AFUA_6G09600)-RELATED"/>
    <property type="match status" value="1"/>
</dbReference>
<evidence type="ECO:0000313" key="4">
    <source>
        <dbReference type="EMBL" id="PWE27922.1"/>
    </source>
</evidence>
<protein>
    <submittedName>
        <fullName evidence="4">Amidohydrolase</fullName>
    </submittedName>
</protein>
<comment type="cofactor">
    <cofactor evidence="2">
        <name>Mn(2+)</name>
        <dbReference type="ChEBI" id="CHEBI:29035"/>
    </cofactor>
    <text evidence="2">The Mn(2+) ion enhances activity.</text>
</comment>
<dbReference type="GO" id="GO:0050118">
    <property type="term" value="F:N-acetyldiaminopimelate deacetylase activity"/>
    <property type="evidence" value="ECO:0007669"/>
    <property type="project" value="UniProtKB-ARBA"/>
</dbReference>
<dbReference type="Gene3D" id="3.40.630.10">
    <property type="entry name" value="Zn peptidases"/>
    <property type="match status" value="1"/>
</dbReference>
<dbReference type="GeneID" id="94365959"/>
<dbReference type="CDD" id="cd05666">
    <property type="entry name" value="M20_Acy1-like"/>
    <property type="match status" value="1"/>
</dbReference>
<feature type="binding site" evidence="2">
    <location>
        <position position="137"/>
    </location>
    <ligand>
        <name>Mn(2+)</name>
        <dbReference type="ChEBI" id="CHEBI:29035"/>
        <label>2</label>
    </ligand>
</feature>
<keyword evidence="5" id="KW-1185">Reference proteome</keyword>
<dbReference type="FunFam" id="3.30.70.360:FF:000001">
    <property type="entry name" value="N-acetyldiaminopimelate deacetylase"/>
    <property type="match status" value="1"/>
</dbReference>
<accession>A0A2U2C7U0</accession>
<dbReference type="Pfam" id="PF01546">
    <property type="entry name" value="Peptidase_M20"/>
    <property type="match status" value="1"/>
</dbReference>